<accession>A0A399SN94</accession>
<comment type="caution">
    <text evidence="4">The sequence shown here is derived from an EMBL/GenBank/DDBJ whole genome shotgun (WGS) entry which is preliminary data.</text>
</comment>
<feature type="transmembrane region" description="Helical" evidence="2">
    <location>
        <begin position="513"/>
        <end position="532"/>
    </location>
</feature>
<keyword evidence="2" id="KW-0472">Membrane</keyword>
<evidence type="ECO:0000256" key="2">
    <source>
        <dbReference type="SAM" id="Phobius"/>
    </source>
</evidence>
<dbReference type="PANTHER" id="PTHR42678:SF34">
    <property type="entry name" value="OS04G0183300 PROTEIN"/>
    <property type="match status" value="1"/>
</dbReference>
<name>A0A399SN94_9MICO</name>
<dbReference type="Pfam" id="PF01425">
    <property type="entry name" value="Amidase"/>
    <property type="match status" value="1"/>
</dbReference>
<dbReference type="InterPro" id="IPR023631">
    <property type="entry name" value="Amidase_dom"/>
</dbReference>
<dbReference type="InterPro" id="IPR036928">
    <property type="entry name" value="AS_sf"/>
</dbReference>
<feature type="compositionally biased region" description="Low complexity" evidence="1">
    <location>
        <begin position="475"/>
        <end position="486"/>
    </location>
</feature>
<dbReference type="Gene3D" id="3.90.1300.10">
    <property type="entry name" value="Amidase signature (AS) domain"/>
    <property type="match status" value="1"/>
</dbReference>
<keyword evidence="2" id="KW-1133">Transmembrane helix</keyword>
<dbReference type="PANTHER" id="PTHR42678">
    <property type="entry name" value="AMIDASE"/>
    <property type="match status" value="1"/>
</dbReference>
<gene>
    <name evidence="4" type="ORF">DZF93_06915</name>
</gene>
<evidence type="ECO:0000259" key="3">
    <source>
        <dbReference type="Pfam" id="PF01425"/>
    </source>
</evidence>
<feature type="region of interest" description="Disordered" evidence="1">
    <location>
        <begin position="475"/>
        <end position="495"/>
    </location>
</feature>
<dbReference type="SUPFAM" id="SSF75304">
    <property type="entry name" value="Amidase signature (AS) enzymes"/>
    <property type="match status" value="1"/>
</dbReference>
<sequence length="543" mass="55640">AYLARIAEYDDPRGDRKGLKAVITTNERALETAAELDAERADGTVRGPLHGVPVVVKDNLATADMPTTAGSAVLRDYRTADDATVVARLRAAGAIILAKTNMSEFAWHGTYTLGSARGRTANPYDLSWSASGSSGGTGAASYAPAGLGTDSCGSVLGPAAHQSLVGFRPTMGLTSTAGVMPLSPRQDVVGPLTTTVADAALLMEVLAGPDPADPLTAIAAPQPTDAYVAGLRTDALAGKRIGVVRWAFEEDPEKPGLAETTAPIEQAVRDLEAQGAEVVDVPLTREFVEGTLQSGGWMDMRPSIDRFLRETPATWPARVAAHSDPADVLSFADVMADRPSALTDGDIAHFLGQRDVPNPDYETAIAEQDAGKAAMDAFFVEHGVNALAMPTSATSATATWAGTTFCDIGANTGIPTISVPAGFTSAGAPVGLELAAPRSRDGDLLAMAYAYEQATGHRVAPGTTPELVADVDPAPAAAEAPATDDPASPDPAPEALGAVRTAGIGVNSLAENLAIAATLALVGGIVVAAGLVRRRRGSIARPG</sequence>
<organism evidence="4 5">
    <name type="scientific">Clavibacter michiganensis subsp. insidiosus</name>
    <dbReference type="NCBI Taxonomy" id="33014"/>
    <lineage>
        <taxon>Bacteria</taxon>
        <taxon>Bacillati</taxon>
        <taxon>Actinomycetota</taxon>
        <taxon>Actinomycetes</taxon>
        <taxon>Micrococcales</taxon>
        <taxon>Microbacteriaceae</taxon>
        <taxon>Clavibacter</taxon>
    </lineage>
</organism>
<dbReference type="EMBL" id="QWEA01000207">
    <property type="protein sequence ID" value="RIJ43325.1"/>
    <property type="molecule type" value="Genomic_DNA"/>
</dbReference>
<evidence type="ECO:0000256" key="1">
    <source>
        <dbReference type="SAM" id="MobiDB-lite"/>
    </source>
</evidence>
<evidence type="ECO:0000313" key="5">
    <source>
        <dbReference type="Proteomes" id="UP000266634"/>
    </source>
</evidence>
<proteinExistence type="predicted"/>
<feature type="domain" description="Amidase" evidence="3">
    <location>
        <begin position="18"/>
        <end position="445"/>
    </location>
</feature>
<protein>
    <submittedName>
        <fullName evidence="4">Amidase</fullName>
    </submittedName>
</protein>
<dbReference type="Proteomes" id="UP000266634">
    <property type="component" value="Unassembled WGS sequence"/>
</dbReference>
<evidence type="ECO:0000313" key="4">
    <source>
        <dbReference type="EMBL" id="RIJ43325.1"/>
    </source>
</evidence>
<reference evidence="4 5" key="1">
    <citation type="submission" date="2018-08" db="EMBL/GenBank/DDBJ databases">
        <title>Genome Sequence of Clavibacter michiganensis Subspecies type strains, and the Atypical Peach-Colored Strains Isolated from Tomato.</title>
        <authorList>
            <person name="Osdaghi E."/>
            <person name="Portier P."/>
            <person name="Briand M."/>
            <person name="Jacques M.-A."/>
        </authorList>
    </citation>
    <scope>NUCLEOTIDE SEQUENCE [LARGE SCALE GENOMIC DNA]</scope>
    <source>
        <strain evidence="4 5">CFBP 6488</strain>
    </source>
</reference>
<keyword evidence="2" id="KW-0812">Transmembrane</keyword>
<feature type="non-terminal residue" evidence="4">
    <location>
        <position position="1"/>
    </location>
</feature>
<dbReference type="AlphaFoldDB" id="A0A399SN94"/>